<protein>
    <submittedName>
        <fullName evidence="2">Uncharacterized protein</fullName>
    </submittedName>
</protein>
<dbReference type="RefSeq" id="WP_069108884.1">
    <property type="nucleotide sequence ID" value="NZ_FNUC01000004.1"/>
</dbReference>
<gene>
    <name evidence="2" type="ORF">SAMN04488561_5345</name>
</gene>
<accession>A0A1H5PRG8</accession>
<dbReference type="AlphaFoldDB" id="A0A1H5PRG8"/>
<proteinExistence type="predicted"/>
<dbReference type="STRING" id="561176.SAMN04488561_5345"/>
<name>A0A1H5PRG8_9ACTN</name>
<evidence type="ECO:0000256" key="1">
    <source>
        <dbReference type="SAM" id="MobiDB-lite"/>
    </source>
</evidence>
<reference evidence="3" key="1">
    <citation type="submission" date="2016-10" db="EMBL/GenBank/DDBJ databases">
        <authorList>
            <person name="Varghese N."/>
            <person name="Submissions S."/>
        </authorList>
    </citation>
    <scope>NUCLEOTIDE SEQUENCE [LARGE SCALE GENOMIC DNA]</scope>
    <source>
        <strain evidence="3">DSM 45237</strain>
    </source>
</reference>
<feature type="region of interest" description="Disordered" evidence="1">
    <location>
        <begin position="112"/>
        <end position="135"/>
    </location>
</feature>
<dbReference type="EMBL" id="FNUC01000004">
    <property type="protein sequence ID" value="SEF16335.1"/>
    <property type="molecule type" value="Genomic_DNA"/>
</dbReference>
<evidence type="ECO:0000313" key="3">
    <source>
        <dbReference type="Proteomes" id="UP000181980"/>
    </source>
</evidence>
<dbReference type="Proteomes" id="UP000181980">
    <property type="component" value="Unassembled WGS sequence"/>
</dbReference>
<organism evidence="2 3">
    <name type="scientific">Jiangella alba</name>
    <dbReference type="NCBI Taxonomy" id="561176"/>
    <lineage>
        <taxon>Bacteria</taxon>
        <taxon>Bacillati</taxon>
        <taxon>Actinomycetota</taxon>
        <taxon>Actinomycetes</taxon>
        <taxon>Jiangellales</taxon>
        <taxon>Jiangellaceae</taxon>
        <taxon>Jiangella</taxon>
    </lineage>
</organism>
<evidence type="ECO:0000313" key="2">
    <source>
        <dbReference type="EMBL" id="SEF16335.1"/>
    </source>
</evidence>
<sequence length="135" mass="13328">MSGRRSGDHAGHRVLRKLWALPAILLSGALMLVSSGPPAAAAPSSQQRGSSVTAASGDHGSSAPSVGGIDDLADLAVVATAVSVKLGYAPPVPAGSVVGPLDLFPLEAASTPADHVPADAGWTPTDPQRGPPASR</sequence>
<keyword evidence="3" id="KW-1185">Reference proteome</keyword>
<feature type="compositionally biased region" description="Low complexity" evidence="1">
    <location>
        <begin position="36"/>
        <end position="51"/>
    </location>
</feature>
<feature type="region of interest" description="Disordered" evidence="1">
    <location>
        <begin position="36"/>
        <end position="66"/>
    </location>
</feature>